<feature type="domain" description="GST N-terminal" evidence="1">
    <location>
        <begin position="1"/>
        <end position="82"/>
    </location>
</feature>
<dbReference type="CDD" id="cd03205">
    <property type="entry name" value="GST_C_6"/>
    <property type="match status" value="1"/>
</dbReference>
<dbReference type="Pfam" id="PF13410">
    <property type="entry name" value="GST_C_2"/>
    <property type="match status" value="1"/>
</dbReference>
<dbReference type="Proteomes" id="UP001385892">
    <property type="component" value="Unassembled WGS sequence"/>
</dbReference>
<dbReference type="Pfam" id="PF13409">
    <property type="entry name" value="GST_N_2"/>
    <property type="match status" value="1"/>
</dbReference>
<proteinExistence type="predicted"/>
<comment type="caution">
    <text evidence="2">The sequence shown here is derived from an EMBL/GenBank/DDBJ whole genome shotgun (WGS) entry which is preliminary data.</text>
</comment>
<gene>
    <name evidence="2" type="ORF">WKW82_24280</name>
</gene>
<name>A0ABU8WQH9_9BURK</name>
<evidence type="ECO:0000313" key="2">
    <source>
        <dbReference type="EMBL" id="MEJ8849786.1"/>
    </source>
</evidence>
<protein>
    <submittedName>
        <fullName evidence="2">Glutathione S-transferase</fullName>
    </submittedName>
</protein>
<dbReference type="Gene3D" id="1.20.1050.10">
    <property type="match status" value="1"/>
</dbReference>
<dbReference type="CDD" id="cd03049">
    <property type="entry name" value="GST_N_3"/>
    <property type="match status" value="1"/>
</dbReference>
<dbReference type="PANTHER" id="PTHR43968">
    <property type="match status" value="1"/>
</dbReference>
<dbReference type="InterPro" id="IPR036282">
    <property type="entry name" value="Glutathione-S-Trfase_C_sf"/>
</dbReference>
<dbReference type="PANTHER" id="PTHR43968:SF6">
    <property type="entry name" value="GLUTATHIONE S-TRANSFERASE OMEGA"/>
    <property type="match status" value="1"/>
</dbReference>
<dbReference type="InterPro" id="IPR036249">
    <property type="entry name" value="Thioredoxin-like_sf"/>
</dbReference>
<keyword evidence="3" id="KW-1185">Reference proteome</keyword>
<evidence type="ECO:0000259" key="1">
    <source>
        <dbReference type="PROSITE" id="PS50404"/>
    </source>
</evidence>
<reference evidence="2 3" key="1">
    <citation type="submission" date="2024-03" db="EMBL/GenBank/DDBJ databases">
        <title>Novel species of the genus Variovorax.</title>
        <authorList>
            <person name="Liu Q."/>
            <person name="Xin Y.-H."/>
        </authorList>
    </citation>
    <scope>NUCLEOTIDE SEQUENCE [LARGE SCALE GENOMIC DNA]</scope>
    <source>
        <strain evidence="2 3">KACC 18900</strain>
    </source>
</reference>
<dbReference type="RefSeq" id="WP_340344909.1">
    <property type="nucleotide sequence ID" value="NZ_JBBKZT010000012.1"/>
</dbReference>
<dbReference type="InterPro" id="IPR050983">
    <property type="entry name" value="GST_Omega/HSP26"/>
</dbReference>
<accession>A0ABU8WQH9</accession>
<dbReference type="SUPFAM" id="SSF47616">
    <property type="entry name" value="GST C-terminal domain-like"/>
    <property type="match status" value="1"/>
</dbReference>
<sequence length="202" mass="22506">MKLFMNEGSPFARKARIFAREKGLSDRIQEVVTAVSPVDANSALARENPLIKIPVLVTDDGARLYDSGVICEYLDTLHERARAFPSSGPARFETLGQQALCDGALDAAILCRYELALRPVGLRWNEWIEGQRLKIGGALSVLETEAQSWPDEFEMAQIGAVCVLGYLDFRFPEWEWRRTHPQLAGWYRAASIRPSVVATAPA</sequence>
<organism evidence="2 3">
    <name type="scientific">Variovorax rhizosphaerae</name>
    <dbReference type="NCBI Taxonomy" id="1836200"/>
    <lineage>
        <taxon>Bacteria</taxon>
        <taxon>Pseudomonadati</taxon>
        <taxon>Pseudomonadota</taxon>
        <taxon>Betaproteobacteria</taxon>
        <taxon>Burkholderiales</taxon>
        <taxon>Comamonadaceae</taxon>
        <taxon>Variovorax</taxon>
    </lineage>
</organism>
<dbReference type="Gene3D" id="3.40.30.10">
    <property type="entry name" value="Glutaredoxin"/>
    <property type="match status" value="1"/>
</dbReference>
<dbReference type="EMBL" id="JBBKZT010000012">
    <property type="protein sequence ID" value="MEJ8849786.1"/>
    <property type="molecule type" value="Genomic_DNA"/>
</dbReference>
<dbReference type="SUPFAM" id="SSF52833">
    <property type="entry name" value="Thioredoxin-like"/>
    <property type="match status" value="1"/>
</dbReference>
<dbReference type="PROSITE" id="PS50404">
    <property type="entry name" value="GST_NTER"/>
    <property type="match status" value="1"/>
</dbReference>
<evidence type="ECO:0000313" key="3">
    <source>
        <dbReference type="Proteomes" id="UP001385892"/>
    </source>
</evidence>
<dbReference type="InterPro" id="IPR004045">
    <property type="entry name" value="Glutathione_S-Trfase_N"/>
</dbReference>